<dbReference type="AlphaFoldDB" id="A0A7D9H3U1"/>
<dbReference type="InterPro" id="IPR011066">
    <property type="entry name" value="MscS_channel_C_sf"/>
</dbReference>
<dbReference type="Gene3D" id="2.30.30.60">
    <property type="match status" value="1"/>
</dbReference>
<evidence type="ECO:0000256" key="3">
    <source>
        <dbReference type="ARBA" id="ARBA00022475"/>
    </source>
</evidence>
<evidence type="ECO:0000256" key="6">
    <source>
        <dbReference type="ARBA" id="ARBA00023136"/>
    </source>
</evidence>
<dbReference type="SUPFAM" id="SSF82861">
    <property type="entry name" value="Mechanosensitive channel protein MscS (YggB), transmembrane region"/>
    <property type="match status" value="1"/>
</dbReference>
<protein>
    <submittedName>
        <fullName evidence="12">Putative Mechanosensitive ion channel family protein</fullName>
    </submittedName>
</protein>
<dbReference type="Pfam" id="PF21082">
    <property type="entry name" value="MS_channel_3rd"/>
    <property type="match status" value="1"/>
</dbReference>
<feature type="transmembrane region" description="Helical" evidence="7">
    <location>
        <begin position="300"/>
        <end position="323"/>
    </location>
</feature>
<feature type="domain" description="Mechanosensitive ion channel MscS" evidence="9">
    <location>
        <begin position="353"/>
        <end position="417"/>
    </location>
</feature>
<dbReference type="GO" id="GO:0008381">
    <property type="term" value="F:mechanosensitive monoatomic ion channel activity"/>
    <property type="evidence" value="ECO:0007669"/>
    <property type="project" value="UniProtKB-ARBA"/>
</dbReference>
<dbReference type="Gene3D" id="1.10.287.1260">
    <property type="match status" value="1"/>
</dbReference>
<evidence type="ECO:0000256" key="2">
    <source>
        <dbReference type="ARBA" id="ARBA00008017"/>
    </source>
</evidence>
<evidence type="ECO:0000256" key="5">
    <source>
        <dbReference type="ARBA" id="ARBA00022989"/>
    </source>
</evidence>
<reference evidence="12" key="1">
    <citation type="submission" date="2019-07" db="EMBL/GenBank/DDBJ databases">
        <authorList>
            <person name="Weber M."/>
            <person name="Kostadinov I."/>
            <person name="Kostadinov D I."/>
        </authorList>
    </citation>
    <scope>NUCLEOTIDE SEQUENCE</scope>
    <source>
        <strain evidence="12">Gfbio:sag-sample-m06:053724c1-46a9-4a36-b237-ea2bf867836b</strain>
    </source>
</reference>
<comment type="subcellular location">
    <subcellularLocation>
        <location evidence="1">Cell membrane</location>
        <topology evidence="1">Multi-pass membrane protein</topology>
    </subcellularLocation>
</comment>
<dbReference type="EMBL" id="LR633967">
    <property type="protein sequence ID" value="VUX55713.1"/>
    <property type="molecule type" value="Genomic_DNA"/>
</dbReference>
<dbReference type="PANTHER" id="PTHR30566:SF25">
    <property type="entry name" value="INNER MEMBRANE PROTEIN"/>
    <property type="match status" value="1"/>
</dbReference>
<feature type="domain" description="Mechanosensitive ion channel MscS C-terminal" evidence="10">
    <location>
        <begin position="430"/>
        <end position="508"/>
    </location>
</feature>
<dbReference type="SUPFAM" id="SSF82689">
    <property type="entry name" value="Mechanosensitive channel protein MscS (YggB), C-terminal domain"/>
    <property type="match status" value="1"/>
</dbReference>
<evidence type="ECO:0000259" key="9">
    <source>
        <dbReference type="Pfam" id="PF00924"/>
    </source>
</evidence>
<keyword evidence="6 7" id="KW-0472">Membrane</keyword>
<dbReference type="InterPro" id="IPR011014">
    <property type="entry name" value="MscS_channel_TM-2"/>
</dbReference>
<evidence type="ECO:0000259" key="10">
    <source>
        <dbReference type="Pfam" id="PF21082"/>
    </source>
</evidence>
<feature type="transmembrane region" description="Helical" evidence="7">
    <location>
        <begin position="232"/>
        <end position="250"/>
    </location>
</feature>
<feature type="domain" description="Mechanosensitive ion channel transmembrane helices 2/3" evidence="11">
    <location>
        <begin position="310"/>
        <end position="350"/>
    </location>
</feature>
<dbReference type="InterPro" id="IPR010920">
    <property type="entry name" value="LSM_dom_sf"/>
</dbReference>
<feature type="signal peptide" evidence="8">
    <location>
        <begin position="1"/>
        <end position="23"/>
    </location>
</feature>
<keyword evidence="5 7" id="KW-1133">Transmembrane helix</keyword>
<name>A0A7D9H3U1_9GAMM</name>
<dbReference type="GO" id="GO:0005886">
    <property type="term" value="C:plasma membrane"/>
    <property type="evidence" value="ECO:0007669"/>
    <property type="project" value="UniProtKB-SubCell"/>
</dbReference>
<evidence type="ECO:0000256" key="4">
    <source>
        <dbReference type="ARBA" id="ARBA00022692"/>
    </source>
</evidence>
<feature type="chain" id="PRO_5028369894" evidence="8">
    <location>
        <begin position="24"/>
        <end position="532"/>
    </location>
</feature>
<dbReference type="PANTHER" id="PTHR30566">
    <property type="entry name" value="YNAI-RELATED MECHANOSENSITIVE ION CHANNEL"/>
    <property type="match status" value="1"/>
</dbReference>
<dbReference type="InterPro" id="IPR023408">
    <property type="entry name" value="MscS_beta-dom_sf"/>
</dbReference>
<keyword evidence="3" id="KW-1003">Cell membrane</keyword>
<evidence type="ECO:0000256" key="7">
    <source>
        <dbReference type="SAM" id="Phobius"/>
    </source>
</evidence>
<dbReference type="InterPro" id="IPR006685">
    <property type="entry name" value="MscS_channel_2nd"/>
</dbReference>
<evidence type="ECO:0000259" key="11">
    <source>
        <dbReference type="Pfam" id="PF21088"/>
    </source>
</evidence>
<keyword evidence="4 7" id="KW-0812">Transmembrane</keyword>
<organism evidence="12">
    <name type="scientific">uncultured Woeseiaceae bacterium</name>
    <dbReference type="NCBI Taxonomy" id="1983305"/>
    <lineage>
        <taxon>Bacteria</taxon>
        <taxon>Pseudomonadati</taxon>
        <taxon>Pseudomonadota</taxon>
        <taxon>Gammaproteobacteria</taxon>
        <taxon>Woeseiales</taxon>
        <taxon>Woeseiaceae</taxon>
        <taxon>environmental samples</taxon>
    </lineage>
</organism>
<accession>A0A7D9H3U1</accession>
<dbReference type="InterPro" id="IPR049142">
    <property type="entry name" value="MS_channel_1st"/>
</dbReference>
<dbReference type="Pfam" id="PF21088">
    <property type="entry name" value="MS_channel_1st"/>
    <property type="match status" value="1"/>
</dbReference>
<evidence type="ECO:0000256" key="1">
    <source>
        <dbReference type="ARBA" id="ARBA00004651"/>
    </source>
</evidence>
<evidence type="ECO:0000313" key="12">
    <source>
        <dbReference type="EMBL" id="VUX55713.1"/>
    </source>
</evidence>
<feature type="transmembrane region" description="Helical" evidence="7">
    <location>
        <begin position="329"/>
        <end position="349"/>
    </location>
</feature>
<keyword evidence="8" id="KW-0732">Signal</keyword>
<dbReference type="Pfam" id="PF00924">
    <property type="entry name" value="MS_channel_2nd"/>
    <property type="match status" value="1"/>
</dbReference>
<dbReference type="SUPFAM" id="SSF50182">
    <property type="entry name" value="Sm-like ribonucleoproteins"/>
    <property type="match status" value="1"/>
</dbReference>
<sequence>MKNNKLFRLLLVTLLLAGAQASAQDDSVPAMDGPIIPADEFDRGTPRRSAEGFLAAVDEADYETAAEYLDLRNLRGAASELTGAQLARRLFVIVKRGSWVDIDELLDHPAGRSNDNLPDYRDSMGVVLDGDKEVRLLMQKVPRGDGVSIWKISNATVSLIPKLYATYGYPEGIEDLRRSLPNVAFLGFELFKWVIVFAVAIFAYAAVFLVALAIRRVLGDPDTPTHQRVFRFLAQPAGIWVVVMSMSTVATSLGRGVTAETMARLSPVPILVTVWMLFGGMNLLRDIYSNRLQERERPGAAVLLGPAANALKLLIGIGAILIYLDKLGINITTVLAGLGVGGIAVALALQKPMEDVFGAFTLYTQQPVRVGDFCRVGTEMGTIEEIGLRTTRLRTLANTLIAIPNSRLANEPIDNISARSKILYRPVLRLRYDTTPEQLQQILDGVRKLFSAHEQVLQDNHRVRFKEIADDALLVEVYAYLDTTDWSEYLELAEGLNMQILEIVAQANTTLSLPARTLHIEQSDGSGKAAIA</sequence>
<gene>
    <name evidence="12" type="ORF">JTBM06_V1_90002</name>
</gene>
<evidence type="ECO:0000256" key="8">
    <source>
        <dbReference type="SAM" id="SignalP"/>
    </source>
</evidence>
<dbReference type="Gene3D" id="3.30.70.100">
    <property type="match status" value="1"/>
</dbReference>
<feature type="transmembrane region" description="Helical" evidence="7">
    <location>
        <begin position="270"/>
        <end position="288"/>
    </location>
</feature>
<dbReference type="InterPro" id="IPR049278">
    <property type="entry name" value="MS_channel_C"/>
</dbReference>
<feature type="transmembrane region" description="Helical" evidence="7">
    <location>
        <begin position="190"/>
        <end position="212"/>
    </location>
</feature>
<comment type="similarity">
    <text evidence="2">Belongs to the MscS (TC 1.A.23) family.</text>
</comment>
<proteinExistence type="inferred from homology"/>